<reference evidence="2 3" key="1">
    <citation type="submission" date="2016-04" db="EMBL/GenBank/DDBJ databases">
        <title>Complete genome sequence of Dokdonella koreensis DS-123T.</title>
        <authorList>
            <person name="Kim J.F."/>
            <person name="Lee H."/>
            <person name="Kwak M.-J."/>
        </authorList>
    </citation>
    <scope>NUCLEOTIDE SEQUENCE [LARGE SCALE GENOMIC DNA]</scope>
    <source>
        <strain evidence="2 3">DS-123</strain>
    </source>
</reference>
<dbReference type="Proteomes" id="UP000076830">
    <property type="component" value="Chromosome"/>
</dbReference>
<proteinExistence type="predicted"/>
<protein>
    <submittedName>
        <fullName evidence="2">Uncharacterized protein</fullName>
    </submittedName>
</protein>
<dbReference type="KEGG" id="dko:I596_2834"/>
<feature type="region of interest" description="Disordered" evidence="1">
    <location>
        <begin position="44"/>
        <end position="74"/>
    </location>
</feature>
<organism evidence="2 3">
    <name type="scientific">Dokdonella koreensis DS-123</name>
    <dbReference type="NCBI Taxonomy" id="1300342"/>
    <lineage>
        <taxon>Bacteria</taxon>
        <taxon>Pseudomonadati</taxon>
        <taxon>Pseudomonadota</taxon>
        <taxon>Gammaproteobacteria</taxon>
        <taxon>Lysobacterales</taxon>
        <taxon>Rhodanobacteraceae</taxon>
        <taxon>Dokdonella</taxon>
    </lineage>
</organism>
<evidence type="ECO:0000313" key="2">
    <source>
        <dbReference type="EMBL" id="ANB18828.1"/>
    </source>
</evidence>
<evidence type="ECO:0000313" key="3">
    <source>
        <dbReference type="Proteomes" id="UP000076830"/>
    </source>
</evidence>
<accession>A0A160DW60</accession>
<evidence type="ECO:0000256" key="1">
    <source>
        <dbReference type="SAM" id="MobiDB-lite"/>
    </source>
</evidence>
<gene>
    <name evidence="2" type="ORF">I596_2834</name>
</gene>
<name>A0A160DW60_9GAMM</name>
<dbReference type="EMBL" id="CP015249">
    <property type="protein sequence ID" value="ANB18828.1"/>
    <property type="molecule type" value="Genomic_DNA"/>
</dbReference>
<sequence length="74" mass="8332">MPAARCGDARPAPPDALTRTSPCWEKGCAHRSAQAAPFDRLARGYARGRPNRTDALPAHRQRRKERRLPGFRRP</sequence>
<keyword evidence="3" id="KW-1185">Reference proteome</keyword>
<feature type="compositionally biased region" description="Basic residues" evidence="1">
    <location>
        <begin position="59"/>
        <end position="74"/>
    </location>
</feature>
<dbReference type="AlphaFoldDB" id="A0A160DW60"/>
<feature type="region of interest" description="Disordered" evidence="1">
    <location>
        <begin position="1"/>
        <end position="21"/>
    </location>
</feature>
<dbReference type="STRING" id="1300342.I596_2834"/>